<dbReference type="SUPFAM" id="SSF48317">
    <property type="entry name" value="Acid phosphatase/Vanadium-dependent haloperoxidase"/>
    <property type="match status" value="1"/>
</dbReference>
<dbReference type="Gene3D" id="1.20.144.10">
    <property type="entry name" value="Phosphatidic acid phosphatase type 2/haloperoxidase"/>
    <property type="match status" value="1"/>
</dbReference>
<dbReference type="InterPro" id="IPR036938">
    <property type="entry name" value="PAP2/HPO_sf"/>
</dbReference>
<name>A0A9X2CID6_9GAMM</name>
<protein>
    <recommendedName>
        <fullName evidence="1">undecaprenyl-diphosphate phosphatase</fullName>
        <ecNumber evidence="1">3.6.1.27</ecNumber>
    </recommendedName>
    <alternativeName>
        <fullName evidence="2">Undecaprenyl pyrophosphate phosphatase</fullName>
    </alternativeName>
</protein>
<feature type="transmembrane region" description="Helical" evidence="4">
    <location>
        <begin position="57"/>
        <end position="80"/>
    </location>
</feature>
<dbReference type="Pfam" id="PF01569">
    <property type="entry name" value="PAP2"/>
    <property type="match status" value="1"/>
</dbReference>
<dbReference type="RefSeq" id="WP_248951929.1">
    <property type="nucleotide sequence ID" value="NZ_JAKILB010000022.1"/>
</dbReference>
<dbReference type="CDD" id="cd01610">
    <property type="entry name" value="PAP2_like"/>
    <property type="match status" value="1"/>
</dbReference>
<comment type="caution">
    <text evidence="6">The sequence shown here is derived from an EMBL/GenBank/DDBJ whole genome shotgun (WGS) entry which is preliminary data.</text>
</comment>
<dbReference type="Proteomes" id="UP001139293">
    <property type="component" value="Unassembled WGS sequence"/>
</dbReference>
<evidence type="ECO:0000313" key="6">
    <source>
        <dbReference type="EMBL" id="MCL1140956.1"/>
    </source>
</evidence>
<feature type="transmembrane region" description="Helical" evidence="4">
    <location>
        <begin position="231"/>
        <end position="253"/>
    </location>
</feature>
<evidence type="ECO:0000256" key="1">
    <source>
        <dbReference type="ARBA" id="ARBA00012374"/>
    </source>
</evidence>
<evidence type="ECO:0000256" key="4">
    <source>
        <dbReference type="SAM" id="Phobius"/>
    </source>
</evidence>
<dbReference type="SMART" id="SM00014">
    <property type="entry name" value="acidPPc"/>
    <property type="match status" value="1"/>
</dbReference>
<dbReference type="EC" id="3.6.1.27" evidence="1"/>
<evidence type="ECO:0000256" key="2">
    <source>
        <dbReference type="ARBA" id="ARBA00032707"/>
    </source>
</evidence>
<feature type="transmembrane region" description="Helical" evidence="4">
    <location>
        <begin position="87"/>
        <end position="109"/>
    </location>
</feature>
<dbReference type="PANTHER" id="PTHR14969">
    <property type="entry name" value="SPHINGOSINE-1-PHOSPHATE PHOSPHOHYDROLASE"/>
    <property type="match status" value="1"/>
</dbReference>
<feature type="domain" description="Phosphatidic acid phosphatase type 2/haloperoxidase" evidence="5">
    <location>
        <begin position="89"/>
        <end position="246"/>
    </location>
</feature>
<dbReference type="InterPro" id="IPR000326">
    <property type="entry name" value="PAP2/HPO"/>
</dbReference>
<dbReference type="EMBL" id="JAKILB010000022">
    <property type="protein sequence ID" value="MCL1140956.1"/>
    <property type="molecule type" value="Genomic_DNA"/>
</dbReference>
<evidence type="ECO:0000256" key="3">
    <source>
        <dbReference type="ARBA" id="ARBA00047594"/>
    </source>
</evidence>
<evidence type="ECO:0000259" key="5">
    <source>
        <dbReference type="SMART" id="SM00014"/>
    </source>
</evidence>
<keyword evidence="7" id="KW-1185">Reference proteome</keyword>
<organism evidence="6 7">
    <name type="scientific">Shewanella pneumatophori</name>
    <dbReference type="NCBI Taxonomy" id="314092"/>
    <lineage>
        <taxon>Bacteria</taxon>
        <taxon>Pseudomonadati</taxon>
        <taxon>Pseudomonadota</taxon>
        <taxon>Gammaproteobacteria</taxon>
        <taxon>Alteromonadales</taxon>
        <taxon>Shewanellaceae</taxon>
        <taxon>Shewanella</taxon>
    </lineage>
</organism>
<keyword evidence="4" id="KW-0812">Transmembrane</keyword>
<proteinExistence type="predicted"/>
<reference evidence="6" key="1">
    <citation type="submission" date="2022-01" db="EMBL/GenBank/DDBJ databases">
        <title>Whole genome-based taxonomy of the Shewanellaceae.</title>
        <authorList>
            <person name="Martin-Rodriguez A.J."/>
        </authorList>
    </citation>
    <scope>NUCLEOTIDE SEQUENCE</scope>
    <source>
        <strain evidence="6">KCTC 23973</strain>
    </source>
</reference>
<keyword evidence="4" id="KW-1133">Transmembrane helix</keyword>
<dbReference type="PANTHER" id="PTHR14969:SF54">
    <property type="entry name" value="PHOSPHATIDYLGLYCEROPHOSPHATASE B"/>
    <property type="match status" value="1"/>
</dbReference>
<evidence type="ECO:0000313" key="7">
    <source>
        <dbReference type="Proteomes" id="UP001139293"/>
    </source>
</evidence>
<sequence>MNNLDINNRNPLTPQHSKAISIIAWAVLIIFPATIYLTNNSLFPSIALDSWLSTALYWLTSTGTAPYGIITGLVILAVCYRSMSNALFLKLVLAVSISMAATLSLNHFLKPHFAEPRPNAALLEQEYLLNTADFYQHNKTEKRQIIGIAINQLDIARPDLKLSDAIKGHWQHEVGYAFPSGHTLFAVTLALVVSFYLLLAGNIALPVLLFSWALVMGFSRMLLGMHWPQDVLASTAIGGAIAALSIYISQFAYAKWSEVFSKTIEATSRR</sequence>
<gene>
    <name evidence="6" type="ORF">L2740_20690</name>
</gene>
<keyword evidence="4" id="KW-0472">Membrane</keyword>
<accession>A0A9X2CID6</accession>
<dbReference type="GO" id="GO:0005886">
    <property type="term" value="C:plasma membrane"/>
    <property type="evidence" value="ECO:0007669"/>
    <property type="project" value="TreeGrafter"/>
</dbReference>
<feature type="transmembrane region" description="Helical" evidence="4">
    <location>
        <begin position="20"/>
        <end position="37"/>
    </location>
</feature>
<dbReference type="GO" id="GO:0050380">
    <property type="term" value="F:undecaprenyl-diphosphatase activity"/>
    <property type="evidence" value="ECO:0007669"/>
    <property type="project" value="UniProtKB-EC"/>
</dbReference>
<dbReference type="AlphaFoldDB" id="A0A9X2CID6"/>
<comment type="catalytic activity">
    <reaction evidence="3">
        <text>di-trans,octa-cis-undecaprenyl diphosphate + H2O = di-trans,octa-cis-undecaprenyl phosphate + phosphate + H(+)</text>
        <dbReference type="Rhea" id="RHEA:28094"/>
        <dbReference type="ChEBI" id="CHEBI:15377"/>
        <dbReference type="ChEBI" id="CHEBI:15378"/>
        <dbReference type="ChEBI" id="CHEBI:43474"/>
        <dbReference type="ChEBI" id="CHEBI:58405"/>
        <dbReference type="ChEBI" id="CHEBI:60392"/>
        <dbReference type="EC" id="3.6.1.27"/>
    </reaction>
</comment>
<feature type="transmembrane region" description="Helical" evidence="4">
    <location>
        <begin position="184"/>
        <end position="210"/>
    </location>
</feature>